<sequence>MGVWSDPAEKASSRVVRLTTVQGVWAGSLTFWVGVVVAAPIIKWKGKEKINNSCQKPFYCCEGNEANDMSIHEDSALVPLCVCVRPPHLRGGSEAYPPALQNPCTPPSSPTEWEFLNLCPLRIPAKHQEKFSSLIHLIPFSEESVLSEDPSTPTTPARKVLPPCLLVGGAQPPPGGGGDFPLSAASGGSWRILVSPQYPYFPPFSLIVDPLLQSPPYLGSFLSHKGCVPGYF</sequence>
<dbReference type="AlphaFoldDB" id="A0AAV4SMV9"/>
<keyword evidence="1" id="KW-1133">Transmembrane helix</keyword>
<feature type="transmembrane region" description="Helical" evidence="1">
    <location>
        <begin position="23"/>
        <end position="42"/>
    </location>
</feature>
<evidence type="ECO:0000313" key="3">
    <source>
        <dbReference type="Proteomes" id="UP001054837"/>
    </source>
</evidence>
<comment type="caution">
    <text evidence="2">The sequence shown here is derived from an EMBL/GenBank/DDBJ whole genome shotgun (WGS) entry which is preliminary data.</text>
</comment>
<accession>A0AAV4SMV9</accession>
<proteinExistence type="predicted"/>
<protein>
    <submittedName>
        <fullName evidence="2">Uncharacterized protein</fullName>
    </submittedName>
</protein>
<dbReference type="Proteomes" id="UP001054837">
    <property type="component" value="Unassembled WGS sequence"/>
</dbReference>
<name>A0AAV4SMV9_9ARAC</name>
<keyword evidence="1" id="KW-0472">Membrane</keyword>
<evidence type="ECO:0000256" key="1">
    <source>
        <dbReference type="SAM" id="Phobius"/>
    </source>
</evidence>
<keyword evidence="3" id="KW-1185">Reference proteome</keyword>
<organism evidence="2 3">
    <name type="scientific">Caerostris darwini</name>
    <dbReference type="NCBI Taxonomy" id="1538125"/>
    <lineage>
        <taxon>Eukaryota</taxon>
        <taxon>Metazoa</taxon>
        <taxon>Ecdysozoa</taxon>
        <taxon>Arthropoda</taxon>
        <taxon>Chelicerata</taxon>
        <taxon>Arachnida</taxon>
        <taxon>Araneae</taxon>
        <taxon>Araneomorphae</taxon>
        <taxon>Entelegynae</taxon>
        <taxon>Araneoidea</taxon>
        <taxon>Araneidae</taxon>
        <taxon>Caerostris</taxon>
    </lineage>
</organism>
<evidence type="ECO:0000313" key="2">
    <source>
        <dbReference type="EMBL" id="GIY34314.1"/>
    </source>
</evidence>
<gene>
    <name evidence="2" type="ORF">CDAR_579251</name>
</gene>
<dbReference type="EMBL" id="BPLQ01008056">
    <property type="protein sequence ID" value="GIY34314.1"/>
    <property type="molecule type" value="Genomic_DNA"/>
</dbReference>
<keyword evidence="1" id="KW-0812">Transmembrane</keyword>
<reference evidence="2 3" key="1">
    <citation type="submission" date="2021-06" db="EMBL/GenBank/DDBJ databases">
        <title>Caerostris darwini draft genome.</title>
        <authorList>
            <person name="Kono N."/>
            <person name="Arakawa K."/>
        </authorList>
    </citation>
    <scope>NUCLEOTIDE SEQUENCE [LARGE SCALE GENOMIC DNA]</scope>
</reference>